<protein>
    <recommendedName>
        <fullName evidence="2">Something about silencing protein 4 domain-containing protein</fullName>
    </recommendedName>
</protein>
<organism evidence="3 4">
    <name type="scientific">Ascodesmis nigricans</name>
    <dbReference type="NCBI Taxonomy" id="341454"/>
    <lineage>
        <taxon>Eukaryota</taxon>
        <taxon>Fungi</taxon>
        <taxon>Dikarya</taxon>
        <taxon>Ascomycota</taxon>
        <taxon>Pezizomycotina</taxon>
        <taxon>Pezizomycetes</taxon>
        <taxon>Pezizales</taxon>
        <taxon>Ascodesmidaceae</taxon>
        <taxon>Ascodesmis</taxon>
    </lineage>
</organism>
<reference evidence="3 4" key="1">
    <citation type="submission" date="2019-04" db="EMBL/GenBank/DDBJ databases">
        <title>Comparative genomics and transcriptomics to analyze fruiting body development in filamentous ascomycetes.</title>
        <authorList>
            <consortium name="DOE Joint Genome Institute"/>
            <person name="Lutkenhaus R."/>
            <person name="Traeger S."/>
            <person name="Breuer J."/>
            <person name="Kuo A."/>
            <person name="Lipzen A."/>
            <person name="Pangilinan J."/>
            <person name="Dilworth D."/>
            <person name="Sandor L."/>
            <person name="Poggeler S."/>
            <person name="Barry K."/>
            <person name="Grigoriev I.V."/>
            <person name="Nowrousian M."/>
        </authorList>
    </citation>
    <scope>NUCLEOTIDE SEQUENCE [LARGE SCALE GENOMIC DNA]</scope>
    <source>
        <strain evidence="3 4">CBS 389.68</strain>
    </source>
</reference>
<feature type="compositionally biased region" description="Low complexity" evidence="1">
    <location>
        <begin position="335"/>
        <end position="352"/>
    </location>
</feature>
<dbReference type="GO" id="GO:0004402">
    <property type="term" value="F:histone acetyltransferase activity"/>
    <property type="evidence" value="ECO:0007669"/>
    <property type="project" value="TreeGrafter"/>
</dbReference>
<dbReference type="EMBL" id="ML220113">
    <property type="protein sequence ID" value="TGZ83663.1"/>
    <property type="molecule type" value="Genomic_DNA"/>
</dbReference>
<dbReference type="InParanoid" id="A0A4S2N3K6"/>
<feature type="domain" description="Something about silencing protein 4" evidence="2">
    <location>
        <begin position="390"/>
        <end position="484"/>
    </location>
</feature>
<keyword evidence="4" id="KW-1185">Reference proteome</keyword>
<proteinExistence type="predicted"/>
<evidence type="ECO:0000313" key="4">
    <source>
        <dbReference type="Proteomes" id="UP000298138"/>
    </source>
</evidence>
<dbReference type="InterPro" id="IPR029184">
    <property type="entry name" value="Sas4_dom"/>
</dbReference>
<sequence length="612" mass="67292">MSSFGTFLGAPSAASSSFSTITTATTPTDTTPPASDRQCEPSMSAPSPHRPFIRLVFKKHVSPPPPPSPLVATPDSIDGSTPRRRRRRREEVGGNSSSGEAAATSTKDVRCGAEQQDEVGRTGRKRRKDDGDGITAETYSTVPATTEVAPTESSSATSRSLRRKRSRLTTEDESDVAGDCTNETLLKPPPIGTTSGSHSASGSPTPSATTSNATSVKRKRKIPECIGGGKGDLLPTPELLRIPDTPPPPEAAERAHNQRSRIIAGGERDKVGGSREAGGGQETAKTEEKRVLRSQAPPSKRSEFEEWFELQEEPEFDYDAPIPVIWLKEDGKPTLLNSAPSSSKPPLAASPSEFKPPDKSTKLLSEEFPTFDWDAALAKHGRHPSKFKSDPLPDSLYTAAHLGDVRRESRVRNIERERLAFAAQNYEQTLTALRNPGWQKAINLSTATASQFSPKELEKRRAKLEDYMANFIAKQKRFTDAERKPKGGAARRSFSPYHARDRDQMAMYSGDEDAGDGQRRNKTRKLSLEAPGSIRKLLKEQGHHHHAQEPEFTSFYSSQVQRDQALRTGRRKSDRILTAFGQPLSTVIFEEQEYALPQYLLEEKQLGSHNTL</sequence>
<evidence type="ECO:0000259" key="2">
    <source>
        <dbReference type="Pfam" id="PF15460"/>
    </source>
</evidence>
<dbReference type="STRING" id="341454.A0A4S2N3K6"/>
<evidence type="ECO:0000256" key="1">
    <source>
        <dbReference type="SAM" id="MobiDB-lite"/>
    </source>
</evidence>
<dbReference type="OrthoDB" id="1938992at2759"/>
<feature type="region of interest" description="Disordered" evidence="1">
    <location>
        <begin position="1"/>
        <end position="304"/>
    </location>
</feature>
<feature type="compositionally biased region" description="Low complexity" evidence="1">
    <location>
        <begin position="192"/>
        <end position="215"/>
    </location>
</feature>
<dbReference type="AlphaFoldDB" id="A0A4S2N3K6"/>
<dbReference type="Proteomes" id="UP000298138">
    <property type="component" value="Unassembled WGS sequence"/>
</dbReference>
<dbReference type="GO" id="GO:0033255">
    <property type="term" value="C:SAS acetyltransferase complex"/>
    <property type="evidence" value="ECO:0007669"/>
    <property type="project" value="InterPro"/>
</dbReference>
<feature type="compositionally biased region" description="Low complexity" evidence="1">
    <location>
        <begin position="10"/>
        <end position="35"/>
    </location>
</feature>
<feature type="region of interest" description="Disordered" evidence="1">
    <location>
        <begin position="478"/>
        <end position="530"/>
    </location>
</feature>
<gene>
    <name evidence="3" type="ORF">EX30DRAFT_393233</name>
</gene>
<dbReference type="PANTHER" id="PTHR38422:SF1">
    <property type="entry name" value="SOMETHING ABOUT SILENCING PROTEIN 4"/>
    <property type="match status" value="1"/>
</dbReference>
<evidence type="ECO:0000313" key="3">
    <source>
        <dbReference type="EMBL" id="TGZ83663.1"/>
    </source>
</evidence>
<dbReference type="PANTHER" id="PTHR38422">
    <property type="entry name" value="SOMETHING ABOUT SILENCING PROTEIN 4"/>
    <property type="match status" value="1"/>
</dbReference>
<accession>A0A4S2N3K6</accession>
<dbReference type="InterPro" id="IPR038988">
    <property type="entry name" value="Sas4"/>
</dbReference>
<dbReference type="Pfam" id="PF15460">
    <property type="entry name" value="SAS4"/>
    <property type="match status" value="1"/>
</dbReference>
<feature type="compositionally biased region" description="Polar residues" evidence="1">
    <location>
        <begin position="94"/>
        <end position="106"/>
    </location>
</feature>
<feature type="region of interest" description="Disordered" evidence="1">
    <location>
        <begin position="332"/>
        <end position="361"/>
    </location>
</feature>
<name>A0A4S2N3K6_9PEZI</name>